<dbReference type="NCBIfam" id="TIGR03696">
    <property type="entry name" value="Rhs_assc_core"/>
    <property type="match status" value="1"/>
</dbReference>
<evidence type="ECO:0000313" key="7">
    <source>
        <dbReference type="EMBL" id="MFC5470963.1"/>
    </source>
</evidence>
<protein>
    <submittedName>
        <fullName evidence="7">SpvB/TcaC N-terminal domain-containing protein</fullName>
    </submittedName>
</protein>
<dbReference type="InterPro" id="IPR022044">
    <property type="entry name" value="TcdB_toxin_mid/C"/>
</dbReference>
<comment type="caution">
    <text evidence="7">The sequence shown here is derived from an EMBL/GenBank/DDBJ whole genome shotgun (WGS) entry which is preliminary data.</text>
</comment>
<comment type="subcellular location">
    <subcellularLocation>
        <location evidence="1">Secreted</location>
    </subcellularLocation>
</comment>
<evidence type="ECO:0000259" key="5">
    <source>
        <dbReference type="Pfam" id="PF12255"/>
    </source>
</evidence>
<dbReference type="Gene3D" id="2.180.10.10">
    <property type="entry name" value="RHS repeat-associated core"/>
    <property type="match status" value="1"/>
</dbReference>
<dbReference type="Proteomes" id="UP001596105">
    <property type="component" value="Unassembled WGS sequence"/>
</dbReference>
<dbReference type="InterPro" id="IPR022045">
    <property type="entry name" value="TcdB_toxin_mid/N"/>
</dbReference>
<evidence type="ECO:0000256" key="1">
    <source>
        <dbReference type="ARBA" id="ARBA00004613"/>
    </source>
</evidence>
<keyword evidence="8" id="KW-1185">Reference proteome</keyword>
<evidence type="ECO:0000259" key="6">
    <source>
        <dbReference type="Pfam" id="PF12256"/>
    </source>
</evidence>
<evidence type="ECO:0000256" key="2">
    <source>
        <dbReference type="ARBA" id="ARBA00022525"/>
    </source>
</evidence>
<evidence type="ECO:0000256" key="4">
    <source>
        <dbReference type="SAM" id="MobiDB-lite"/>
    </source>
</evidence>
<feature type="domain" description="Insecticide toxin TcdB middle/N-terminal" evidence="6">
    <location>
        <begin position="655"/>
        <end position="792"/>
    </location>
</feature>
<keyword evidence="2" id="KW-0964">Secreted</keyword>
<dbReference type="InterPro" id="IPR028994">
    <property type="entry name" value="Integrin_alpha_N"/>
</dbReference>
<keyword evidence="3" id="KW-0843">Virulence</keyword>
<organism evidence="7 8">
    <name type="scientific">Cohnella suwonensis</name>
    <dbReference type="NCBI Taxonomy" id="696072"/>
    <lineage>
        <taxon>Bacteria</taxon>
        <taxon>Bacillati</taxon>
        <taxon>Bacillota</taxon>
        <taxon>Bacilli</taxon>
        <taxon>Bacillales</taxon>
        <taxon>Paenibacillaceae</taxon>
        <taxon>Cohnella</taxon>
    </lineage>
</organism>
<dbReference type="Pfam" id="PF12255">
    <property type="entry name" value="TcdB_toxin_midC"/>
    <property type="match status" value="1"/>
</dbReference>
<evidence type="ECO:0000256" key="3">
    <source>
        <dbReference type="ARBA" id="ARBA00023026"/>
    </source>
</evidence>
<dbReference type="InterPro" id="IPR022385">
    <property type="entry name" value="Rhs_assc_core"/>
</dbReference>
<accession>A0ABW0M231</accession>
<evidence type="ECO:0000313" key="8">
    <source>
        <dbReference type="Proteomes" id="UP001596105"/>
    </source>
</evidence>
<reference evidence="8" key="1">
    <citation type="journal article" date="2019" name="Int. J. Syst. Evol. Microbiol.">
        <title>The Global Catalogue of Microorganisms (GCM) 10K type strain sequencing project: providing services to taxonomists for standard genome sequencing and annotation.</title>
        <authorList>
            <consortium name="The Broad Institute Genomics Platform"/>
            <consortium name="The Broad Institute Genome Sequencing Center for Infectious Disease"/>
            <person name="Wu L."/>
            <person name="Ma J."/>
        </authorList>
    </citation>
    <scope>NUCLEOTIDE SEQUENCE [LARGE SCALE GENOMIC DNA]</scope>
    <source>
        <strain evidence="8">CCUG 57113</strain>
    </source>
</reference>
<proteinExistence type="predicted"/>
<dbReference type="PANTHER" id="PTHR32305:SF15">
    <property type="entry name" value="PROTEIN RHSA-RELATED"/>
    <property type="match status" value="1"/>
</dbReference>
<name>A0ABW0M231_9BACL</name>
<dbReference type="PANTHER" id="PTHR32305">
    <property type="match status" value="1"/>
</dbReference>
<dbReference type="InterPro" id="IPR050708">
    <property type="entry name" value="T6SS_VgrG/RHS"/>
</dbReference>
<dbReference type="SUPFAM" id="SSF69318">
    <property type="entry name" value="Integrin alpha N-terminal domain"/>
    <property type="match status" value="1"/>
</dbReference>
<gene>
    <name evidence="7" type="ORF">ACFPPD_19940</name>
</gene>
<dbReference type="PRINTS" id="PR01341">
    <property type="entry name" value="SALSPVBPROT"/>
</dbReference>
<dbReference type="InterPro" id="IPR003284">
    <property type="entry name" value="Sal_SpvB"/>
</dbReference>
<dbReference type="RefSeq" id="WP_209748160.1">
    <property type="nucleotide sequence ID" value="NZ_JBHSMH010000082.1"/>
</dbReference>
<dbReference type="Pfam" id="PF03534">
    <property type="entry name" value="SpvB"/>
    <property type="match status" value="1"/>
</dbReference>
<feature type="domain" description="Insecticide toxin TcdB middle/C-terminal" evidence="5">
    <location>
        <begin position="866"/>
        <end position="975"/>
    </location>
</feature>
<dbReference type="EMBL" id="JBHSMH010000082">
    <property type="protein sequence ID" value="MFC5470963.1"/>
    <property type="molecule type" value="Genomic_DNA"/>
</dbReference>
<feature type="region of interest" description="Disordered" evidence="4">
    <location>
        <begin position="1"/>
        <end position="32"/>
    </location>
</feature>
<dbReference type="Pfam" id="PF12256">
    <property type="entry name" value="TcdB_toxin_midN"/>
    <property type="match status" value="1"/>
</dbReference>
<sequence>MKQSDTGKSAYPTGHSDKGHSPLPGITLPKGGGAVRGIGEQFSVRSLTGTASAAVPLSLTPGRSGFSPELSLTYDSGAGNGPFGLGWNLTASSVTRKTDKGLPRYRDAEESDAFLLSGMEELVPFAGQELRIEGHYEVRRYRPRVEASPSRIERWEHRETGESYWRVVSGSNVTSLYGLSANGRISDPSHPERVYQWLLEETSDDKGNVIRYGYKPENGQGIDRGSPSERNRIGYANRYLKTIRYGNRNPHEREGWLFTVVLDYGEHDPVRPTEEEIRLWPCRHDPFSTNRAGFEIRTYRLCRRILMFHHFEELGETPCLVRSDEFSYEEGKALSFLKSVTRSGYIRQADGSYVKKSMPPVQYEYSRSSLDFSVQTLDEASMANMPEGLRGRGSHWTDLYGEGLSGILTEHHDAWYYKRNLGGGRFSPMDQVAVKPSAVALNENGWRLTDLDGDGGRYAVQYSGPSAGYHEHDSETKAGWGRFTSFAALPNIDWNDPNLRYIDVTGDGKPDLLVTEQNAFSVYESLGREGFDAGDRVPVWDDEEKGPALVFSDETQSIFLADMSGDGLTDIVRIRNGEVCYWPNLGYGTFGAKMTMNDSPAFDFPDGFDRQRIRLYDLDGSGPADLLYLGGNDIRFWLNLAGNGWSETQLISSLSYNSPNTSIDVVDLLGNGTGCLVWSSSLPSDEGRPIQYIDLTGGTKPHLMTAVINNMGAETHIRYAPSTRFFLQDRLEGLDWVTQLPFPVHVVSQVETIDRIGGNRVVTRYAYRHGYYDRKEREFHGFGRVDQWDTEAFGLASDTAAVPRLPPVRTITWHHTGAYFERDTVSRKYAAEYFRESGLPEAATNRLLLPDTPLPSGLTVEEEREVCRALRGSMLRQEVYAEDGTERSGLPYTIAERSYQAELLQPQGVYRNAVIRVQGWESMDYHLERNPADPRISHQLTLETDSYGNVVRSAAIGYGRRIADPALSPEDQAKQAAMHIVLTENRHTNGIDQDGTFRLPVVYETRSYELTGLPAAGVRLPWVEVLIAADAATEIAHEEKPDGTLQKRLLAGTRTRFRRNDLSGGLPAGMLESLALPYASYQMAFTPGMLAECYPDIEAVGLLLDEGGYVRFDGDPHWWIPSGTATYSEGAENRFFLPDGFIDIAGNASSVNYDRYGLLAVRSVDPLGNTVNCENDYRVLQPCRMTDLNGNRSGVCFDVLGMVTGTAVSGKDGESAGDTLDGFLADLDDATILHLMEHPLEEPHQWLARASSRTVYDMERYLRTSGNEHPQPNVACTFTRETHDADLPLGGTTRTCVRFLYSDGFGRTVQSKNQAEPGEVDGKSSAERWIGTGWTVYNNKGKAYKSYEPFFSKNHGYEVKQQGVSTTVLYDPVGRAVVTIHPDHSYEKVVFDPWRQISWDANDTIHPSFRYDPRGGHQHELPDPAFHPADDPDVGGYFRSLPDGEYLPTWYAARMVPELAQAKWPDFDPVTGKPIPGQVTVRAEEYMAAVRAARHAATPTVAYADNLGQTFLAVADNGKDASGTDRFLDTRTYPDVLGRSEKTEDALGRTVTEMRYDMTGRTLHESGMDAGFRLAFMHADGQALYSWNSRGFHYRYTYDALRRPLAVYVQQDNGTEFLIARTVYGEAHPDSRLNEAGVPVSGKLNLRGKVWMVLDGAGALVNVGTNPQTGEEMAYEFKGNLLSSSRRLAKDYKGQTDWSSAESILLEMKMTGADLREKLQDALNLRLENESFHSHNRYDALNRPILTTAPDGSVLRPVYNGAGLLEQVHVRIRGQENPETVFVERLDYDEKGQRQRIVYGNGATTTYQYNPETYRTSRIVTKRAADTVQDLRYTYDPVGNIHLVHDAARQDIFYNNQVVSAGNHYYYDALYRLTEAKGREHIGLAERPHADYDDGPRTNLPHPSDGSAMRLYHEFYLYDDAGNLTHLIHQTGSGSWQRIFRYEERSLLESSRFNNRLSGSNAGSVMETYGYDEHGNMTSLPHLGEMSWDHADKLRKVNLGGGGTAYYVYDSSGQRVRKVIERLNGTRQKERLYLGGFEVYREYGGDGEQVALERETLHVMDDERRIALVETRSQGTDNSPEQLVRYQMSARLESCSLELDEEARIISYEEYYPYGGTSCQAVWTDIEVPRKRYRYTGKERDEETGFYDHGARYYAPWLCRWTAADPIGTGDGLNVYAYVSGNPIGLSDPTGTSGADDEPIIRAYDIPQVSGPDYSLYAEPGMVYTSYNQAWDGVVNPNNSPWERGAFGVLAVASLPLAFAEESGRMIVNIPHVLLNGGKSLGEHSARGYLLAKAGEPGDAFVEGLYAVQDTSIAFLETTVAIAPGTGPVKTAAALETEAAIAAMRTESKMAASAVAESGAAMAQSTGKSAGKTATSTFKGKARPPRIPIVNPRIVPEGALGEGIVGKAYPARTRQLYPRTGLLGKLGVKQPRYFRPSIDIVDSLKGSEFRKTLKHERMHVRDFLTRPELMYHGLGARSTLRSWIIPGRGFAQYWLEARAYSRELGWSGVLPDSVLGSMWDWRPMWNLIYDSLWTGGLSYGLYQTYAAE</sequence>